<dbReference type="EMBL" id="MFBH01000037">
    <property type="protein sequence ID" value="OGD98995.1"/>
    <property type="molecule type" value="Genomic_DNA"/>
</dbReference>
<dbReference type="GO" id="GO:0016779">
    <property type="term" value="F:nucleotidyltransferase activity"/>
    <property type="evidence" value="ECO:0007669"/>
    <property type="project" value="UniProtKB-KW"/>
</dbReference>
<evidence type="ECO:0000259" key="3">
    <source>
        <dbReference type="Pfam" id="PF01467"/>
    </source>
</evidence>
<evidence type="ECO:0000313" key="4">
    <source>
        <dbReference type="EMBL" id="OGD98995.1"/>
    </source>
</evidence>
<proteinExistence type="predicted"/>
<dbReference type="Gene3D" id="3.40.50.620">
    <property type="entry name" value="HUPs"/>
    <property type="match status" value="1"/>
</dbReference>
<gene>
    <name evidence="4" type="ORF">A2W45_02230</name>
</gene>
<dbReference type="PANTHER" id="PTHR43793">
    <property type="entry name" value="FAD SYNTHASE"/>
    <property type="match status" value="1"/>
</dbReference>
<keyword evidence="1" id="KW-0808">Transferase</keyword>
<dbReference type="PANTHER" id="PTHR43793:SF1">
    <property type="entry name" value="FAD SYNTHASE"/>
    <property type="match status" value="1"/>
</dbReference>
<dbReference type="Proteomes" id="UP000178393">
    <property type="component" value="Unassembled WGS sequence"/>
</dbReference>
<reference evidence="4 5" key="1">
    <citation type="journal article" date="2016" name="Nat. Commun.">
        <title>Thousands of microbial genomes shed light on interconnected biogeochemical processes in an aquifer system.</title>
        <authorList>
            <person name="Anantharaman K."/>
            <person name="Brown C.T."/>
            <person name="Hug L.A."/>
            <person name="Sharon I."/>
            <person name="Castelle C.J."/>
            <person name="Probst A.J."/>
            <person name="Thomas B.C."/>
            <person name="Singh A."/>
            <person name="Wilkins M.J."/>
            <person name="Karaoz U."/>
            <person name="Brodie E.L."/>
            <person name="Williams K.H."/>
            <person name="Hubbard S.S."/>
            <person name="Banfield J.F."/>
        </authorList>
    </citation>
    <scope>NUCLEOTIDE SEQUENCE [LARGE SCALE GENOMIC DNA]</scope>
</reference>
<evidence type="ECO:0000256" key="1">
    <source>
        <dbReference type="ARBA" id="ARBA00022679"/>
    </source>
</evidence>
<evidence type="ECO:0000256" key="2">
    <source>
        <dbReference type="ARBA" id="ARBA00022695"/>
    </source>
</evidence>
<accession>A0A1F5H4M2</accession>
<name>A0A1F5H4M2_9BACT</name>
<dbReference type="SUPFAM" id="SSF52374">
    <property type="entry name" value="Nucleotidylyl transferase"/>
    <property type="match status" value="1"/>
</dbReference>
<protein>
    <recommendedName>
        <fullName evidence="3">Cytidyltransferase-like domain-containing protein</fullName>
    </recommendedName>
</protein>
<comment type="caution">
    <text evidence="4">The sequence shown here is derived from an EMBL/GenBank/DDBJ whole genome shotgun (WGS) entry which is preliminary data.</text>
</comment>
<dbReference type="InterPro" id="IPR004821">
    <property type="entry name" value="Cyt_trans-like"/>
</dbReference>
<sequence length="139" mass="15841">MKVVMVFGAFDGLHPGHLSFFKQAKKYGDFLIVSVGTDKNVTRIKGKKSLFGQEERLELVKNCRLVDKTVIGEENDFYGHIKKYQPNVICLGYDQWASEDEVAKELLKVGLKKTKVVRLGPYKKQRAKSTIVKKLSVDY</sequence>
<organism evidence="4 5">
    <name type="scientific">Candidatus Curtissbacteria bacterium RIFCSPHIGHO2_12_41_11</name>
    <dbReference type="NCBI Taxonomy" id="1797718"/>
    <lineage>
        <taxon>Bacteria</taxon>
        <taxon>Candidatus Curtissiibacteriota</taxon>
    </lineage>
</organism>
<dbReference type="InterPro" id="IPR050385">
    <property type="entry name" value="Archaeal_FAD_synthase"/>
</dbReference>
<dbReference type="AlphaFoldDB" id="A0A1F5H4M2"/>
<keyword evidence="2" id="KW-0548">Nucleotidyltransferase</keyword>
<feature type="domain" description="Cytidyltransferase-like" evidence="3">
    <location>
        <begin position="6"/>
        <end position="133"/>
    </location>
</feature>
<dbReference type="Pfam" id="PF01467">
    <property type="entry name" value="CTP_transf_like"/>
    <property type="match status" value="1"/>
</dbReference>
<evidence type="ECO:0000313" key="5">
    <source>
        <dbReference type="Proteomes" id="UP000178393"/>
    </source>
</evidence>
<dbReference type="NCBIfam" id="TIGR00125">
    <property type="entry name" value="cyt_tran_rel"/>
    <property type="match status" value="1"/>
</dbReference>
<dbReference type="InterPro" id="IPR014729">
    <property type="entry name" value="Rossmann-like_a/b/a_fold"/>
</dbReference>